<evidence type="ECO:0000313" key="6">
    <source>
        <dbReference type="EMBL" id="RKX69875.1"/>
    </source>
</evidence>
<reference evidence="6 7" key="1">
    <citation type="submission" date="2018-06" db="EMBL/GenBank/DDBJ databases">
        <title>Extensive metabolic versatility and redundancy in microbially diverse, dynamic hydrothermal sediments.</title>
        <authorList>
            <person name="Dombrowski N."/>
            <person name="Teske A."/>
            <person name="Baker B.J."/>
        </authorList>
    </citation>
    <scope>NUCLEOTIDE SEQUENCE [LARGE SCALE GENOMIC DNA]</scope>
    <source>
        <strain evidence="6">B36_G15</strain>
    </source>
</reference>
<dbReference type="PANTHER" id="PTHR37306">
    <property type="entry name" value="COLICIN V PRODUCTION PROTEIN"/>
    <property type="match status" value="1"/>
</dbReference>
<accession>A0A660SGD1</accession>
<dbReference type="GO" id="GO:0016020">
    <property type="term" value="C:membrane"/>
    <property type="evidence" value="ECO:0007669"/>
    <property type="project" value="UniProtKB-SubCell"/>
</dbReference>
<evidence type="ECO:0000256" key="5">
    <source>
        <dbReference type="SAM" id="Phobius"/>
    </source>
</evidence>
<feature type="transmembrane region" description="Helical" evidence="5">
    <location>
        <begin position="60"/>
        <end position="78"/>
    </location>
</feature>
<dbReference type="PANTHER" id="PTHR37306:SF1">
    <property type="entry name" value="COLICIN V PRODUCTION PROTEIN"/>
    <property type="match status" value="1"/>
</dbReference>
<comment type="subcellular location">
    <subcellularLocation>
        <location evidence="1">Membrane</location>
        <topology evidence="1">Multi-pass membrane protein</topology>
    </subcellularLocation>
</comment>
<evidence type="ECO:0000313" key="7">
    <source>
        <dbReference type="Proteomes" id="UP000268469"/>
    </source>
</evidence>
<gene>
    <name evidence="6" type="ORF">DRP53_06840</name>
</gene>
<keyword evidence="2 5" id="KW-0812">Transmembrane</keyword>
<keyword evidence="4 5" id="KW-0472">Membrane</keyword>
<protein>
    <recommendedName>
        <fullName evidence="8">CvpA family protein</fullName>
    </recommendedName>
</protein>
<sequence>MVLDFLILIFIIIGAGYGLMVGGVKQIFSILSIIAGFLSATILTRPVAEMFKVKGGFPQVVIFLILFVLGCAVVIYIGKMIRKILHLMLLGMIDRLLGLLIGLVKGYIGAFIISLLFLVFKPELFHQSKLAPYLLNSVKIILGEIIK</sequence>
<name>A0A660SGD1_UNCW3</name>
<evidence type="ECO:0000256" key="4">
    <source>
        <dbReference type="ARBA" id="ARBA00023136"/>
    </source>
</evidence>
<comment type="caution">
    <text evidence="6">The sequence shown here is derived from an EMBL/GenBank/DDBJ whole genome shotgun (WGS) entry which is preliminary data.</text>
</comment>
<feature type="transmembrane region" description="Helical" evidence="5">
    <location>
        <begin position="6"/>
        <end position="23"/>
    </location>
</feature>
<dbReference type="EMBL" id="QNBE01000062">
    <property type="protein sequence ID" value="RKX69875.1"/>
    <property type="molecule type" value="Genomic_DNA"/>
</dbReference>
<evidence type="ECO:0000256" key="3">
    <source>
        <dbReference type="ARBA" id="ARBA00022989"/>
    </source>
</evidence>
<dbReference type="Pfam" id="PF02674">
    <property type="entry name" value="Colicin_V"/>
    <property type="match status" value="1"/>
</dbReference>
<evidence type="ECO:0000256" key="2">
    <source>
        <dbReference type="ARBA" id="ARBA00022692"/>
    </source>
</evidence>
<organism evidence="6 7">
    <name type="scientific">candidate division WOR-3 bacterium</name>
    <dbReference type="NCBI Taxonomy" id="2052148"/>
    <lineage>
        <taxon>Bacteria</taxon>
        <taxon>Bacteria division WOR-3</taxon>
    </lineage>
</organism>
<feature type="transmembrane region" description="Helical" evidence="5">
    <location>
        <begin position="30"/>
        <end position="48"/>
    </location>
</feature>
<evidence type="ECO:0000256" key="1">
    <source>
        <dbReference type="ARBA" id="ARBA00004141"/>
    </source>
</evidence>
<dbReference type="Proteomes" id="UP000268469">
    <property type="component" value="Unassembled WGS sequence"/>
</dbReference>
<dbReference type="AlphaFoldDB" id="A0A660SGD1"/>
<evidence type="ECO:0008006" key="8">
    <source>
        <dbReference type="Google" id="ProtNLM"/>
    </source>
</evidence>
<feature type="transmembrane region" description="Helical" evidence="5">
    <location>
        <begin position="99"/>
        <end position="120"/>
    </location>
</feature>
<dbReference type="GO" id="GO:0009403">
    <property type="term" value="P:toxin biosynthetic process"/>
    <property type="evidence" value="ECO:0007669"/>
    <property type="project" value="InterPro"/>
</dbReference>
<proteinExistence type="predicted"/>
<keyword evidence="3 5" id="KW-1133">Transmembrane helix</keyword>
<dbReference type="InterPro" id="IPR003825">
    <property type="entry name" value="Colicin-V_CvpA"/>
</dbReference>